<dbReference type="Proteomes" id="UP000316256">
    <property type="component" value="Unassembled WGS sequence"/>
</dbReference>
<feature type="compositionally biased region" description="Basic and acidic residues" evidence="1">
    <location>
        <begin position="321"/>
        <end position="339"/>
    </location>
</feature>
<evidence type="ECO:0000313" key="3">
    <source>
        <dbReference type="Proteomes" id="UP000316256"/>
    </source>
</evidence>
<proteinExistence type="predicted"/>
<accession>A0A541B0R2</accession>
<feature type="region of interest" description="Disordered" evidence="1">
    <location>
        <begin position="216"/>
        <end position="350"/>
    </location>
</feature>
<keyword evidence="3" id="KW-1185">Reference proteome</keyword>
<evidence type="ECO:0000256" key="1">
    <source>
        <dbReference type="SAM" id="MobiDB-lite"/>
    </source>
</evidence>
<sequence>MTAHAPGADSDLRYFAEFVPRAAGVSPLPVDYAHLVNRYGGQSGLDLDGLRNGAAMVADVVVTMRAQCSAQSRALTRVAAAWHGAAADVAVSGIARRLERAYADTDAMSGVQRALEEAASVIDDAVRAKSDLVASVDPSAIGGRSVREIDGMLAAALGESPDSTAESWLREVLVPQVRAHVDAVLDLCAAVERVVLGAHRMVDDAMVAVDPAPYRRTTEPESTFAPADPVQGASVPPVGADPGQCGCDGAGDTHSGIDSDVGADEAGTGAESVPPADPEQGATETAAPAPVEEQAAPGAEVVAEAPAPQSGMLDFGPTGEPVRRRDAPREPDRTEREPDSGAELATAGPL</sequence>
<dbReference type="EMBL" id="VIGH01000009">
    <property type="protein sequence ID" value="TQF65896.1"/>
    <property type="molecule type" value="Genomic_DNA"/>
</dbReference>
<organism evidence="2 3">
    <name type="scientific">Rhodococcus spelaei</name>
    <dbReference type="NCBI Taxonomy" id="2546320"/>
    <lineage>
        <taxon>Bacteria</taxon>
        <taxon>Bacillati</taxon>
        <taxon>Actinomycetota</taxon>
        <taxon>Actinomycetes</taxon>
        <taxon>Mycobacteriales</taxon>
        <taxon>Nocardiaceae</taxon>
        <taxon>Rhodococcus</taxon>
    </lineage>
</organism>
<dbReference type="OrthoDB" id="4508147at2"/>
<evidence type="ECO:0000313" key="2">
    <source>
        <dbReference type="EMBL" id="TQF65896.1"/>
    </source>
</evidence>
<reference evidence="2 3" key="1">
    <citation type="submission" date="2019-06" db="EMBL/GenBank/DDBJ databases">
        <title>Rhodococcus spaelei sp. nov., isolated from a cave.</title>
        <authorList>
            <person name="Lee S.D."/>
        </authorList>
    </citation>
    <scope>NUCLEOTIDE SEQUENCE [LARGE SCALE GENOMIC DNA]</scope>
    <source>
        <strain evidence="2 3">C9-5</strain>
    </source>
</reference>
<dbReference type="AlphaFoldDB" id="A0A541B0R2"/>
<comment type="caution">
    <text evidence="2">The sequence shown here is derived from an EMBL/GenBank/DDBJ whole genome shotgun (WGS) entry which is preliminary data.</text>
</comment>
<name>A0A541B0R2_9NOCA</name>
<gene>
    <name evidence="2" type="ORF">FK531_18580</name>
</gene>
<dbReference type="RefSeq" id="WP_142102023.1">
    <property type="nucleotide sequence ID" value="NZ_VIGH01000009.1"/>
</dbReference>
<feature type="compositionally biased region" description="Low complexity" evidence="1">
    <location>
        <begin position="281"/>
        <end position="309"/>
    </location>
</feature>
<protein>
    <submittedName>
        <fullName evidence="2">Uncharacterized protein</fullName>
    </submittedName>
</protein>